<feature type="domain" description="Transposase IS204/IS1001/IS1096/IS1165 DDE" evidence="1">
    <location>
        <begin position="157"/>
        <end position="245"/>
    </location>
</feature>
<dbReference type="Pfam" id="PF14690">
    <property type="entry name" value="Zn_ribbon_ISL3"/>
    <property type="match status" value="1"/>
</dbReference>
<sequence>MEQLKNTTDLLGLEDKNIKILSVLKYQTHLVVQPKLDSPAPPCPHCQGKMIKYDFQKASKIPLLDCQGLPTVLHLKKRRFQCKNCLKVVVSQTSIVKKNCQISNMVRQKIAQLLLEKQSMTEIAHRLAVSTSTVIRKLREFKFETDWTKLPKVMSWDEYSFKKSKMSFIAQDFESKSILAILDGRTHAVIRNHFQRYQREVRELVEVITMDMYSPYYRLAKQLFPKAKIVLDRFHIVQHLSRAMNPNHEPI</sequence>
<dbReference type="EMBL" id="CAATHB010000004">
    <property type="protein sequence ID" value="VNP78799.1"/>
    <property type="molecule type" value="Genomic_DNA"/>
</dbReference>
<dbReference type="PANTHER" id="PTHR33498">
    <property type="entry name" value="TRANSPOSASE FOR INSERTION SEQUENCE ELEMENT IS1557"/>
    <property type="match status" value="1"/>
</dbReference>
<feature type="domain" description="Transposase IS204/IS1001/IS1096/IS1165 zinc-finger" evidence="3">
    <location>
        <begin position="41"/>
        <end position="85"/>
    </location>
</feature>
<proteinExistence type="predicted"/>
<dbReference type="NCBIfam" id="NF033550">
    <property type="entry name" value="transpos_ISL3"/>
    <property type="match status" value="1"/>
</dbReference>
<evidence type="ECO:0000313" key="4">
    <source>
        <dbReference type="EMBL" id="VNP78799.1"/>
    </source>
</evidence>
<organism evidence="4">
    <name type="scientific">Streptococcus pneumoniae</name>
    <dbReference type="NCBI Taxonomy" id="1313"/>
    <lineage>
        <taxon>Bacteria</taxon>
        <taxon>Bacillati</taxon>
        <taxon>Bacillota</taxon>
        <taxon>Bacilli</taxon>
        <taxon>Lactobacillales</taxon>
        <taxon>Streptococcaceae</taxon>
        <taxon>Streptococcus</taxon>
    </lineage>
</organism>
<dbReference type="SUPFAM" id="SSF46689">
    <property type="entry name" value="Homeodomain-like"/>
    <property type="match status" value="1"/>
</dbReference>
<reference evidence="4" key="1">
    <citation type="submission" date="2019-04" db="EMBL/GenBank/DDBJ databases">
        <authorList>
            <consortium name="Pathogen Informatics"/>
        </authorList>
    </citation>
    <scope>NUCLEOTIDE SEQUENCE</scope>
    <source>
        <strain evidence="4">GPSC14</strain>
    </source>
</reference>
<evidence type="ECO:0000259" key="2">
    <source>
        <dbReference type="Pfam" id="PF13542"/>
    </source>
</evidence>
<evidence type="ECO:0000259" key="3">
    <source>
        <dbReference type="Pfam" id="PF14690"/>
    </source>
</evidence>
<dbReference type="InterPro" id="IPR002560">
    <property type="entry name" value="Transposase_DDE"/>
</dbReference>
<dbReference type="Pfam" id="PF01610">
    <property type="entry name" value="DDE_Tnp_ISL3"/>
    <property type="match status" value="1"/>
</dbReference>
<dbReference type="Pfam" id="PF13542">
    <property type="entry name" value="HTH_Tnp_ISL3"/>
    <property type="match status" value="1"/>
</dbReference>
<evidence type="ECO:0000259" key="1">
    <source>
        <dbReference type="Pfam" id="PF01610"/>
    </source>
</evidence>
<dbReference type="Gene3D" id="1.10.10.60">
    <property type="entry name" value="Homeodomain-like"/>
    <property type="match status" value="1"/>
</dbReference>
<feature type="domain" description="Transposase IS204/IS1001/IS1096/IS1165 helix-turn-helix" evidence="2">
    <location>
        <begin position="92"/>
        <end position="139"/>
    </location>
</feature>
<dbReference type="AlphaFoldDB" id="A0A4J1XA70"/>
<dbReference type="InterPro" id="IPR032877">
    <property type="entry name" value="Transposase_HTH"/>
</dbReference>
<name>A0A4J1XA70_STREE</name>
<accession>A0A4J1XA70</accession>
<protein>
    <submittedName>
        <fullName evidence="4">IS1193, transposase, ISL3 family</fullName>
    </submittedName>
</protein>
<dbReference type="InterPro" id="IPR009057">
    <property type="entry name" value="Homeodomain-like_sf"/>
</dbReference>
<gene>
    <name evidence="4" type="ORF">SAMEA2554238_00567</name>
</gene>
<dbReference type="InterPro" id="IPR047951">
    <property type="entry name" value="Transpos_ISL3"/>
</dbReference>
<dbReference type="PANTHER" id="PTHR33498:SF1">
    <property type="entry name" value="TRANSPOSASE FOR INSERTION SEQUENCE ELEMENT IS1557"/>
    <property type="match status" value="1"/>
</dbReference>
<dbReference type="InterPro" id="IPR029261">
    <property type="entry name" value="Transposase_Znf"/>
</dbReference>